<feature type="compositionally biased region" description="Basic and acidic residues" evidence="11">
    <location>
        <begin position="108"/>
        <end position="118"/>
    </location>
</feature>
<feature type="domain" description="HTH myb-type" evidence="13">
    <location>
        <begin position="1"/>
        <end position="53"/>
    </location>
</feature>
<dbReference type="GeneID" id="25266400"/>
<dbReference type="FunFam" id="1.10.10.60:FF:000021">
    <property type="entry name" value="CDC5 cell division cycle 5-like"/>
    <property type="match status" value="1"/>
</dbReference>
<dbReference type="FunCoup" id="A0A066WCB5">
    <property type="interactions" value="614"/>
</dbReference>
<organism evidence="14 15">
    <name type="scientific">Tilletiaria anomala (strain ATCC 24038 / CBS 436.72 / UBC 951)</name>
    <dbReference type="NCBI Taxonomy" id="1037660"/>
    <lineage>
        <taxon>Eukaryota</taxon>
        <taxon>Fungi</taxon>
        <taxon>Dikarya</taxon>
        <taxon>Basidiomycota</taxon>
        <taxon>Ustilaginomycotina</taxon>
        <taxon>Exobasidiomycetes</taxon>
        <taxon>Georgefischeriales</taxon>
        <taxon>Tilletiariaceae</taxon>
        <taxon>Tilletiaria</taxon>
    </lineage>
</organism>
<dbReference type="HOGENOM" id="CLU_009082_0_0_1"/>
<dbReference type="PANTHER" id="PTHR45885">
    <property type="entry name" value="CELL DIVISION CYCLE 5-LIKE PROTEIN"/>
    <property type="match status" value="1"/>
</dbReference>
<dbReference type="Proteomes" id="UP000027361">
    <property type="component" value="Unassembled WGS sequence"/>
</dbReference>
<evidence type="ECO:0000256" key="9">
    <source>
        <dbReference type="ARBA" id="ARBA00069095"/>
    </source>
</evidence>
<keyword evidence="6" id="KW-0508">mRNA splicing</keyword>
<accession>A0A066WCB5</accession>
<feature type="coiled-coil region" evidence="10">
    <location>
        <begin position="809"/>
        <end position="873"/>
    </location>
</feature>
<dbReference type="EMBL" id="JMSN01000017">
    <property type="protein sequence ID" value="KDN51356.1"/>
    <property type="molecule type" value="Genomic_DNA"/>
</dbReference>
<evidence type="ECO:0000313" key="14">
    <source>
        <dbReference type="EMBL" id="KDN51356.1"/>
    </source>
</evidence>
<keyword evidence="3" id="KW-0747">Spliceosome</keyword>
<dbReference type="GO" id="GO:0005681">
    <property type="term" value="C:spliceosomal complex"/>
    <property type="evidence" value="ECO:0007669"/>
    <property type="project" value="UniProtKB-KW"/>
</dbReference>
<reference evidence="14 15" key="1">
    <citation type="submission" date="2014-05" db="EMBL/GenBank/DDBJ databases">
        <title>Draft genome sequence of a rare smut relative, Tilletiaria anomala UBC 951.</title>
        <authorList>
            <consortium name="DOE Joint Genome Institute"/>
            <person name="Toome M."/>
            <person name="Kuo A."/>
            <person name="Henrissat B."/>
            <person name="Lipzen A."/>
            <person name="Tritt A."/>
            <person name="Yoshinaga Y."/>
            <person name="Zane M."/>
            <person name="Barry K."/>
            <person name="Grigoriev I.V."/>
            <person name="Spatafora J.W."/>
            <person name="Aimea M.C."/>
        </authorList>
    </citation>
    <scope>NUCLEOTIDE SEQUENCE [LARGE SCALE GENOMIC DNA]</scope>
    <source>
        <strain evidence="14 15">UBC 951</strain>
    </source>
</reference>
<comment type="caution">
    <text evidence="14">The sequence shown here is derived from an EMBL/GenBank/DDBJ whole genome shotgun (WGS) entry which is preliminary data.</text>
</comment>
<feature type="region of interest" description="Disordered" evidence="11">
    <location>
        <begin position="248"/>
        <end position="305"/>
    </location>
</feature>
<keyword evidence="4" id="KW-0677">Repeat</keyword>
<feature type="domain" description="Myb-like" evidence="12">
    <location>
        <begin position="54"/>
        <end position="103"/>
    </location>
</feature>
<dbReference type="InterPro" id="IPR009057">
    <property type="entry name" value="Homeodomain-like_sf"/>
</dbReference>
<evidence type="ECO:0000259" key="13">
    <source>
        <dbReference type="PROSITE" id="PS51294"/>
    </source>
</evidence>
<dbReference type="OMA" id="KMGMAGE"/>
<dbReference type="GO" id="GO:0003677">
    <property type="term" value="F:DNA binding"/>
    <property type="evidence" value="ECO:0007669"/>
    <property type="project" value="UniProtKB-KW"/>
</dbReference>
<keyword evidence="5" id="KW-0238">DNA-binding</keyword>
<keyword evidence="7" id="KW-0539">Nucleus</keyword>
<dbReference type="STRING" id="1037660.A0A066WCB5"/>
<keyword evidence="2" id="KW-0507">mRNA processing</keyword>
<feature type="domain" description="HTH myb-type" evidence="13">
    <location>
        <begin position="54"/>
        <end position="107"/>
    </location>
</feature>
<evidence type="ECO:0000313" key="15">
    <source>
        <dbReference type="Proteomes" id="UP000027361"/>
    </source>
</evidence>
<dbReference type="Pfam" id="PF11831">
    <property type="entry name" value="Myb_Cef"/>
    <property type="match status" value="1"/>
</dbReference>
<keyword evidence="15" id="KW-1185">Reference proteome</keyword>
<feature type="region of interest" description="Disordered" evidence="11">
    <location>
        <begin position="543"/>
        <end position="589"/>
    </location>
</feature>
<dbReference type="CDD" id="cd00167">
    <property type="entry name" value="SANT"/>
    <property type="match status" value="1"/>
</dbReference>
<evidence type="ECO:0000256" key="3">
    <source>
        <dbReference type="ARBA" id="ARBA00022728"/>
    </source>
</evidence>
<dbReference type="InParanoid" id="A0A066WCB5"/>
<dbReference type="InterPro" id="IPR017930">
    <property type="entry name" value="Myb_dom"/>
</dbReference>
<feature type="domain" description="Myb-like" evidence="12">
    <location>
        <begin position="6"/>
        <end position="53"/>
    </location>
</feature>
<dbReference type="AlphaFoldDB" id="A0A066WCB5"/>
<protein>
    <recommendedName>
        <fullName evidence="8">Pre-mRNA-splicing factor CEF1</fullName>
    </recommendedName>
    <alternativeName>
        <fullName evidence="9">Pre-mRNA-splicing factor cef1</fullName>
    </alternativeName>
</protein>
<dbReference type="RefSeq" id="XP_013244692.1">
    <property type="nucleotide sequence ID" value="XM_013389238.1"/>
</dbReference>
<comment type="similarity">
    <text evidence="1">Belongs to the CEF1 family.</text>
</comment>
<dbReference type="Pfam" id="PF13921">
    <property type="entry name" value="Myb_DNA-bind_6"/>
    <property type="match status" value="1"/>
</dbReference>
<dbReference type="PANTHER" id="PTHR45885:SF1">
    <property type="entry name" value="CELL DIVISION CYCLE 5-LIKE PROTEIN"/>
    <property type="match status" value="1"/>
</dbReference>
<dbReference type="OrthoDB" id="1410009at2759"/>
<gene>
    <name evidence="14" type="ORF">K437DRAFT_273005</name>
</gene>
<feature type="compositionally biased region" description="Basic and acidic residues" evidence="11">
    <location>
        <begin position="268"/>
        <end position="305"/>
    </location>
</feature>
<dbReference type="PROSITE" id="PS51294">
    <property type="entry name" value="HTH_MYB"/>
    <property type="match status" value="2"/>
</dbReference>
<dbReference type="InterPro" id="IPR001005">
    <property type="entry name" value="SANT/Myb"/>
</dbReference>
<dbReference type="CDD" id="cd11659">
    <property type="entry name" value="SANT_CDC5_II"/>
    <property type="match status" value="1"/>
</dbReference>
<sequence length="875" mass="96167">MRFISKGGIWTNVEDEILKSAISKYGKNQWARISSLLVRKTPKQCKARWTEWLDPAIKKTDWSKEEDEKLLHMAKLMPTQWRTIAPIVGRTANQCLERYQKLLDEAEARDRAEGEGRDAGPSSLGLTGDGSGGAAPTADDVRRLRPGERDPDPETKPARPDPIDMDEDEKEMLSEARARLANTQGKKAKRKAREKALEDARRLAMLQKRRELKAAGIIVRPKPPKKGMDYNADIPFEKQPAIGFFDTSEEQSRSYKAPIGKTVTQLNRAERPSDDEGGKKKREREAQERAQKTGKDSFAGQKEEQIRKLKEAEQISKRRKLNLPAAQVGDSELEEIVKLGQAGDRARDLVADGSETSEGLLGDYSALERAKQARTPRTAPEEDVVMREARNLRNMTTAQTPLLGDANAILLQGTGHEGAAPRASVIQTPNPLLTPAQRAARGILPGQTPLMTRDGVLATPYTGAGSVATTGASVVGQTPMRTPFRDSLGVNAEDGMSAVGETPRELKQARAALKRQLQLGLASLPAPKNEFDIQLEDDSVYQEGDEGNAYGATQGPASEEDAAARDARIAARAEEERQKALARRSQAVQRGLPRPANVDAAALQTMLAAIPTDASFDDRAQRLIQSEMIKILHHDSLMHPVPGTVQAGAYKGPPILSHLSDESLANAKALIQNELASAVGFPGANEAMLQRLTVSLADENGQLEALEQVLKQERDSMVWHAPIGMWVSKTDLSTTDVLKGKQALLEKDRDRMSQMSASAAKEEKKLGKILGGYQVRSSNIQEKIKGGSSALSEALFTRNAFEHLAAGEEIAVQERISRLEQEVRGLEAKNNFAQGRFRELDDDRRILREVIEELQVQIDMRQAERAVDLLEEDAA</sequence>
<feature type="compositionally biased region" description="Basic and acidic residues" evidence="11">
    <location>
        <begin position="562"/>
        <end position="579"/>
    </location>
</feature>
<dbReference type="InterPro" id="IPR021786">
    <property type="entry name" value="Cdc5p/Cef1_C"/>
</dbReference>
<evidence type="ECO:0000256" key="1">
    <source>
        <dbReference type="ARBA" id="ARBA00010506"/>
    </source>
</evidence>
<name>A0A066WCB5_TILAU</name>
<dbReference type="GO" id="GO:0000398">
    <property type="term" value="P:mRNA splicing, via spliceosome"/>
    <property type="evidence" value="ECO:0007669"/>
    <property type="project" value="InterPro"/>
</dbReference>
<dbReference type="PROSITE" id="PS50090">
    <property type="entry name" value="MYB_LIKE"/>
    <property type="match status" value="2"/>
</dbReference>
<dbReference type="SUPFAM" id="SSF46689">
    <property type="entry name" value="Homeodomain-like"/>
    <property type="match status" value="1"/>
</dbReference>
<dbReference type="Gene3D" id="1.10.10.60">
    <property type="entry name" value="Homeodomain-like"/>
    <property type="match status" value="2"/>
</dbReference>
<evidence type="ECO:0000256" key="6">
    <source>
        <dbReference type="ARBA" id="ARBA00023187"/>
    </source>
</evidence>
<keyword evidence="10" id="KW-0175">Coiled coil</keyword>
<feature type="region of interest" description="Disordered" evidence="11">
    <location>
        <begin position="108"/>
        <end position="172"/>
    </location>
</feature>
<evidence type="ECO:0000256" key="10">
    <source>
        <dbReference type="SAM" id="Coils"/>
    </source>
</evidence>
<evidence type="ECO:0000259" key="12">
    <source>
        <dbReference type="PROSITE" id="PS50090"/>
    </source>
</evidence>
<proteinExistence type="inferred from homology"/>
<dbReference type="GO" id="GO:0000974">
    <property type="term" value="C:Prp19 complex"/>
    <property type="evidence" value="ECO:0007669"/>
    <property type="project" value="InterPro"/>
</dbReference>
<evidence type="ECO:0000256" key="7">
    <source>
        <dbReference type="ARBA" id="ARBA00023242"/>
    </source>
</evidence>
<feature type="compositionally biased region" description="Basic and acidic residues" evidence="11">
    <location>
        <begin position="139"/>
        <end position="162"/>
    </location>
</feature>
<feature type="coiled-coil region" evidence="10">
    <location>
        <begin position="689"/>
        <end position="716"/>
    </location>
</feature>
<evidence type="ECO:0000256" key="11">
    <source>
        <dbReference type="SAM" id="MobiDB-lite"/>
    </source>
</evidence>
<evidence type="ECO:0000256" key="4">
    <source>
        <dbReference type="ARBA" id="ARBA00022737"/>
    </source>
</evidence>
<dbReference type="SMART" id="SM00717">
    <property type="entry name" value="SANT"/>
    <property type="match status" value="2"/>
</dbReference>
<dbReference type="InterPro" id="IPR047240">
    <property type="entry name" value="SANT_CDC5L_II"/>
</dbReference>
<evidence type="ECO:0000256" key="5">
    <source>
        <dbReference type="ARBA" id="ARBA00023125"/>
    </source>
</evidence>
<evidence type="ECO:0000256" key="2">
    <source>
        <dbReference type="ARBA" id="ARBA00022664"/>
    </source>
</evidence>
<dbReference type="InterPro" id="IPR047242">
    <property type="entry name" value="CDC5L/Cef1"/>
</dbReference>
<evidence type="ECO:0000256" key="8">
    <source>
        <dbReference type="ARBA" id="ARBA00034837"/>
    </source>
</evidence>